<keyword evidence="3" id="KW-0812">Transmembrane</keyword>
<reference evidence="4" key="2">
    <citation type="submission" date="2015-06" db="UniProtKB">
        <authorList>
            <consortium name="EnsemblMetazoa"/>
        </authorList>
    </citation>
    <scope>IDENTIFICATION</scope>
</reference>
<accession>T1KZB7</accession>
<dbReference type="KEGG" id="tut:107368828"/>
<dbReference type="InterPro" id="IPR032776">
    <property type="entry name" value="CECR6/TMEM121"/>
</dbReference>
<protein>
    <submittedName>
        <fullName evidence="4">Uncharacterized protein</fullName>
    </submittedName>
</protein>
<dbReference type="HOGENOM" id="CLU_600404_0_0_1"/>
<evidence type="ECO:0000256" key="2">
    <source>
        <dbReference type="SAM" id="MobiDB-lite"/>
    </source>
</evidence>
<evidence type="ECO:0000313" key="5">
    <source>
        <dbReference type="Proteomes" id="UP000015104"/>
    </source>
</evidence>
<dbReference type="AlphaFoldDB" id="T1KZB7"/>
<keyword evidence="3" id="KW-1133">Transmembrane helix</keyword>
<feature type="transmembrane region" description="Helical" evidence="3">
    <location>
        <begin position="202"/>
        <end position="220"/>
    </location>
</feature>
<dbReference type="Pfam" id="PF14997">
    <property type="entry name" value="CECR6_TMEM121"/>
    <property type="match status" value="1"/>
</dbReference>
<dbReference type="PANTHER" id="PTHR47399">
    <property type="entry name" value="TRANSMEMBRANE PROTEIN 121B"/>
    <property type="match status" value="1"/>
</dbReference>
<feature type="transmembrane region" description="Helical" evidence="3">
    <location>
        <begin position="357"/>
        <end position="380"/>
    </location>
</feature>
<dbReference type="EMBL" id="CAEY01000737">
    <property type="status" value="NOT_ANNOTATED_CDS"/>
    <property type="molecule type" value="Genomic_DNA"/>
</dbReference>
<dbReference type="PANTHER" id="PTHR47399:SF1">
    <property type="entry name" value="TRANSMEMBRANE PROTEIN 121B"/>
    <property type="match status" value="1"/>
</dbReference>
<evidence type="ECO:0000313" key="4">
    <source>
        <dbReference type="EnsemblMetazoa" id="tetur28g01050.1"/>
    </source>
</evidence>
<keyword evidence="3" id="KW-0472">Membrane</keyword>
<feature type="transmembrane region" description="Helical" evidence="3">
    <location>
        <begin position="323"/>
        <end position="345"/>
    </location>
</feature>
<feature type="transmembrane region" description="Helical" evidence="3">
    <location>
        <begin position="279"/>
        <end position="302"/>
    </location>
</feature>
<comment type="similarity">
    <text evidence="1">Belongs to the TMEM121 family.</text>
</comment>
<dbReference type="Proteomes" id="UP000015104">
    <property type="component" value="Unassembled WGS sequence"/>
</dbReference>
<name>T1KZB7_TETUR</name>
<feature type="transmembrane region" description="Helical" evidence="3">
    <location>
        <begin position="161"/>
        <end position="182"/>
    </location>
</feature>
<keyword evidence="5" id="KW-1185">Reference proteome</keyword>
<dbReference type="OMA" id="MVFGPNM"/>
<feature type="region of interest" description="Disordered" evidence="2">
    <location>
        <begin position="408"/>
        <end position="456"/>
    </location>
</feature>
<feature type="transmembrane region" description="Helical" evidence="3">
    <location>
        <begin position="87"/>
        <end position="110"/>
    </location>
</feature>
<organism evidence="4 5">
    <name type="scientific">Tetranychus urticae</name>
    <name type="common">Two-spotted spider mite</name>
    <dbReference type="NCBI Taxonomy" id="32264"/>
    <lineage>
        <taxon>Eukaryota</taxon>
        <taxon>Metazoa</taxon>
        <taxon>Ecdysozoa</taxon>
        <taxon>Arthropoda</taxon>
        <taxon>Chelicerata</taxon>
        <taxon>Arachnida</taxon>
        <taxon>Acari</taxon>
        <taxon>Acariformes</taxon>
        <taxon>Trombidiformes</taxon>
        <taxon>Prostigmata</taxon>
        <taxon>Eleutherengona</taxon>
        <taxon>Raphignathae</taxon>
        <taxon>Tetranychoidea</taxon>
        <taxon>Tetranychidae</taxon>
        <taxon>Tetranychus</taxon>
    </lineage>
</organism>
<dbReference type="OrthoDB" id="5964337at2759"/>
<evidence type="ECO:0000256" key="1">
    <source>
        <dbReference type="ARBA" id="ARBA00007711"/>
    </source>
</evidence>
<sequence length="456" mass="51780">MNFHLAARTGKNPCPNCGRGDETEVDGIAKEEIAASLEHFLVNSKTLCILCWLQTWKILEGLVLAVTLCSQSSLLNYYIIYYSRGTVGWYFLFLIDVMVIILFVIAIIMARRHYSSWNKQQQTGDTAISSINMNGHTQCTYSEPGQIFGAKLPQSMGVLPLSYISWFIYSIVLVFKIFVFFANDILIKMVSGEDTTLYGSKLFEVSLALTALIFLLWIEAHKNLEDDLHRSWSKTLTDELIQHTTFEIFDLIFFLELITPDIDPVTKHVINTPNVGRPLMYTIVALGALNVVYPSLGIYQLSKLHKSSQVEETAIRSHPEKHIYGTNVFIHFIRLVNVNIPYLFIRIHLASAYDRTLSIFIVKNFLGIIVSSRSLFIEYFRWRGHSKAKAKAKKNKKMVELSPKVNWDIPRAPGPLLNSVLQSTPKPYKGECSSSSDEQDDSITITSDTKTSNELR</sequence>
<proteinExistence type="inferred from homology"/>
<feature type="transmembrane region" description="Helical" evidence="3">
    <location>
        <begin position="62"/>
        <end position="81"/>
    </location>
</feature>
<dbReference type="InterPro" id="IPR026624">
    <property type="entry name" value="CECR6"/>
</dbReference>
<gene>
    <name evidence="4" type="primary">107368828</name>
</gene>
<evidence type="ECO:0000256" key="3">
    <source>
        <dbReference type="SAM" id="Phobius"/>
    </source>
</evidence>
<reference evidence="5" key="1">
    <citation type="submission" date="2011-08" db="EMBL/GenBank/DDBJ databases">
        <authorList>
            <person name="Rombauts S."/>
        </authorList>
    </citation>
    <scope>NUCLEOTIDE SEQUENCE</scope>
    <source>
        <strain evidence="5">London</strain>
    </source>
</reference>
<dbReference type="eggNOG" id="ENOG502S5HH">
    <property type="taxonomic scope" value="Eukaryota"/>
</dbReference>
<dbReference type="EnsemblMetazoa" id="tetur28g01050.1">
    <property type="protein sequence ID" value="tetur28g01050.1"/>
    <property type="gene ID" value="tetur28g01050"/>
</dbReference>